<dbReference type="PANTHER" id="PTHR48040:SF12">
    <property type="entry name" value="ABC TRANSPORTER G FAMILY MEMBER 32-LIKE ISOFORM X1"/>
    <property type="match status" value="1"/>
</dbReference>
<keyword evidence="4 10" id="KW-0812">Transmembrane</keyword>
<dbReference type="InterPro" id="IPR013525">
    <property type="entry name" value="ABC2_TM"/>
</dbReference>
<feature type="domain" description="ABC transporter" evidence="11">
    <location>
        <begin position="135"/>
        <end position="481"/>
    </location>
</feature>
<accession>A0A4S4ECA9</accession>
<reference evidence="12 13" key="1">
    <citation type="journal article" date="2018" name="Proc. Natl. Acad. Sci. U.S.A.">
        <title>Draft genome sequence of Camellia sinensis var. sinensis provides insights into the evolution of the tea genome and tea quality.</title>
        <authorList>
            <person name="Wei C."/>
            <person name="Yang H."/>
            <person name="Wang S."/>
            <person name="Zhao J."/>
            <person name="Liu C."/>
            <person name="Gao L."/>
            <person name="Xia E."/>
            <person name="Lu Y."/>
            <person name="Tai Y."/>
            <person name="She G."/>
            <person name="Sun J."/>
            <person name="Cao H."/>
            <person name="Tong W."/>
            <person name="Gao Q."/>
            <person name="Li Y."/>
            <person name="Deng W."/>
            <person name="Jiang X."/>
            <person name="Wang W."/>
            <person name="Chen Q."/>
            <person name="Zhang S."/>
            <person name="Li H."/>
            <person name="Wu J."/>
            <person name="Wang P."/>
            <person name="Li P."/>
            <person name="Shi C."/>
            <person name="Zheng F."/>
            <person name="Jian J."/>
            <person name="Huang B."/>
            <person name="Shan D."/>
            <person name="Shi M."/>
            <person name="Fang C."/>
            <person name="Yue Y."/>
            <person name="Li F."/>
            <person name="Li D."/>
            <person name="Wei S."/>
            <person name="Han B."/>
            <person name="Jiang C."/>
            <person name="Yin Y."/>
            <person name="Xia T."/>
            <person name="Zhang Z."/>
            <person name="Bennetzen J.L."/>
            <person name="Zhao S."/>
            <person name="Wan X."/>
        </authorList>
    </citation>
    <scope>NUCLEOTIDE SEQUENCE [LARGE SCALE GENOMIC DNA]</scope>
    <source>
        <strain evidence="13">cv. Shuchazao</strain>
        <tissue evidence="12">Leaf</tissue>
    </source>
</reference>
<evidence type="ECO:0000313" key="12">
    <source>
        <dbReference type="EMBL" id="THG13881.1"/>
    </source>
</evidence>
<dbReference type="Gene3D" id="3.40.50.300">
    <property type="entry name" value="P-loop containing nucleotide triphosphate hydrolases"/>
    <property type="match status" value="3"/>
</dbReference>
<feature type="transmembrane region" description="Helical" evidence="10">
    <location>
        <begin position="1235"/>
        <end position="1253"/>
    </location>
</feature>
<evidence type="ECO:0000256" key="2">
    <source>
        <dbReference type="ARBA" id="ARBA00006012"/>
    </source>
</evidence>
<dbReference type="InterPro" id="IPR013581">
    <property type="entry name" value="PDR_assoc"/>
</dbReference>
<gene>
    <name evidence="12" type="ORF">TEA_027262</name>
</gene>
<evidence type="ECO:0000256" key="5">
    <source>
        <dbReference type="ARBA" id="ARBA00022737"/>
    </source>
</evidence>
<feature type="transmembrane region" description="Helical" evidence="10">
    <location>
        <begin position="1265"/>
        <end position="1288"/>
    </location>
</feature>
<dbReference type="FunFam" id="3.40.50.300:FF:000532">
    <property type="entry name" value="ABC transporter G family member 34"/>
    <property type="match status" value="1"/>
</dbReference>
<evidence type="ECO:0000259" key="11">
    <source>
        <dbReference type="PROSITE" id="PS50893"/>
    </source>
</evidence>
<dbReference type="InterPro" id="IPR034003">
    <property type="entry name" value="ABCG_PDR_2"/>
</dbReference>
<keyword evidence="5" id="KW-0677">Repeat</keyword>
<dbReference type="Pfam" id="PF19055">
    <property type="entry name" value="ABC2_membrane_7"/>
    <property type="match status" value="1"/>
</dbReference>
<evidence type="ECO:0000256" key="1">
    <source>
        <dbReference type="ARBA" id="ARBA00004141"/>
    </source>
</evidence>
<keyword evidence="3" id="KW-0813">Transport</keyword>
<dbReference type="GO" id="GO:0016887">
    <property type="term" value="F:ATP hydrolysis activity"/>
    <property type="evidence" value="ECO:0007669"/>
    <property type="project" value="InterPro"/>
</dbReference>
<comment type="subcellular location">
    <subcellularLocation>
        <location evidence="1">Membrane</location>
        <topology evidence="1">Multi-pass membrane protein</topology>
    </subcellularLocation>
</comment>
<evidence type="ECO:0000256" key="10">
    <source>
        <dbReference type="SAM" id="Phobius"/>
    </source>
</evidence>
<keyword evidence="6" id="KW-0547">Nucleotide-binding</keyword>
<dbReference type="PANTHER" id="PTHR48040">
    <property type="entry name" value="PLEIOTROPIC DRUG RESISTANCE PROTEIN 1-LIKE ISOFORM X1"/>
    <property type="match status" value="1"/>
</dbReference>
<dbReference type="FunFam" id="3.40.50.300:FF:000157">
    <property type="entry name" value="ABC transporter G family member 34"/>
    <property type="match status" value="1"/>
</dbReference>
<feature type="transmembrane region" description="Helical" evidence="10">
    <location>
        <begin position="696"/>
        <end position="714"/>
    </location>
</feature>
<dbReference type="Pfam" id="PF00005">
    <property type="entry name" value="ABC_tran"/>
    <property type="match status" value="2"/>
</dbReference>
<keyword evidence="8 10" id="KW-1133">Transmembrane helix</keyword>
<feature type="transmembrane region" description="Helical" evidence="10">
    <location>
        <begin position="1375"/>
        <end position="1395"/>
    </location>
</feature>
<evidence type="ECO:0000313" key="13">
    <source>
        <dbReference type="Proteomes" id="UP000306102"/>
    </source>
</evidence>
<feature type="transmembrane region" description="Helical" evidence="10">
    <location>
        <begin position="1450"/>
        <end position="1469"/>
    </location>
</feature>
<dbReference type="Pfam" id="PF08370">
    <property type="entry name" value="PDR_assoc"/>
    <property type="match status" value="1"/>
</dbReference>
<dbReference type="Pfam" id="PF01061">
    <property type="entry name" value="ABC2_membrane"/>
    <property type="match status" value="2"/>
</dbReference>
<comment type="caution">
    <text evidence="12">The sequence shown here is derived from an EMBL/GenBank/DDBJ whole genome shotgun (WGS) entry which is preliminary data.</text>
</comment>
<feature type="transmembrane region" description="Helical" evidence="10">
    <location>
        <begin position="1501"/>
        <end position="1524"/>
    </location>
</feature>
<feature type="transmembrane region" description="Helical" evidence="10">
    <location>
        <begin position="1345"/>
        <end position="1369"/>
    </location>
</feature>
<dbReference type="EMBL" id="SDRB02005620">
    <property type="protein sequence ID" value="THG13881.1"/>
    <property type="molecule type" value="Genomic_DNA"/>
</dbReference>
<dbReference type="InterPro" id="IPR003593">
    <property type="entry name" value="AAA+_ATPase"/>
</dbReference>
<protein>
    <recommendedName>
        <fullName evidence="11">ABC transporter domain-containing protein</fullName>
    </recommendedName>
</protein>
<comment type="similarity">
    <text evidence="2">Belongs to the ABC transporter superfamily. ABCG family. PDR (TC 3.A.1.205) subfamily.</text>
</comment>
<evidence type="ECO:0000256" key="6">
    <source>
        <dbReference type="ARBA" id="ARBA00022741"/>
    </source>
</evidence>
<dbReference type="SMART" id="SM00382">
    <property type="entry name" value="AAA"/>
    <property type="match status" value="2"/>
</dbReference>
<dbReference type="Pfam" id="PF14510">
    <property type="entry name" value="ABC_trans_N"/>
    <property type="match status" value="1"/>
</dbReference>
<dbReference type="STRING" id="542762.A0A4S4ECA9"/>
<keyword evidence="7" id="KW-0067">ATP-binding</keyword>
<feature type="domain" description="ABC transporter" evidence="11">
    <location>
        <begin position="891"/>
        <end position="1139"/>
    </location>
</feature>
<keyword evidence="9 10" id="KW-0472">Membrane</keyword>
<feature type="transmembrane region" description="Helical" evidence="10">
    <location>
        <begin position="720"/>
        <end position="743"/>
    </location>
</feature>
<dbReference type="GO" id="GO:0140359">
    <property type="term" value="F:ABC-type transporter activity"/>
    <property type="evidence" value="ECO:0007669"/>
    <property type="project" value="InterPro"/>
</dbReference>
<keyword evidence="13" id="KW-1185">Reference proteome</keyword>
<sequence>MWNSAENLSVRSASFREDEDDEEALRWAALERLPTYSRVRKGIFTNIVGDSKEIDVKKLQVDERKVVLDRLVNSVEDDSEKFFDRMRRRFDAVELQFPKIEVRFQHLTVESFVHVGSRALPTIPNFLFNMSDALLRQLRVYHGRRQKLTILDDISGIIRPSRLTLLLGPPSSGKTTLLLALAGRLGQDLQMSGSITYNGHSLNEFVPQRTSAYVSQQDWHVAEMTVRETLDLSARCQGVGYKYDMLLELSRREKIAGIKPDEDLDILMKALALGGQDTSLVLEYILKGSSHTVSIETDLKRKKVLLRECSHTIKFNIYQVIPTLFVAFTYNKKQPPVFGAAPAFWCILLSFLGTKIYLTKILGLDICADTLVGDEMLKGISGGQKKRLTTGELLVGPSRVLFMDEISTGLDSSTTYQIVKYLRHSTRALDGTTIISLLQPAPETYELFDDIILMCEGQIAYQGPRHAALEFFAFMGFSCPERKNVADFLQEVLSKKDQEQYWANLDLPYRYIPVVKFAEAFRSFRAGKNLSEELNVPFDRHYNHPAALPTSRYGVKRRELLKTNFNWQVLLMKRNSFIYVFKFIQLLLVSLITMSVFFRTTLHHNTIDDGGLYLGALYFAMVIILFNGFTEVSMLVAKLPVVYKHRDLHFYPCWAYTLPSWLLSIPTSLIESGLWVAVTYFVIGFDPNIIRFFRQFLLYFFLHQMSLALFRVMGSLGRNMIVANTFGSFAMLVVMGLGGYVISRDSISRWWIWGFWVSPLMYAQNAASVNEFLGHSWDKRAGNHDNMTLGEALLQARSLFPQSYWYWIGVGALFGYTVLFNILFTIFLTYLNPLGRRQAVVSEEELQERDKRKKGEPVIIQLRQYLQHSGSLTAKSLNQRGMVLPFQRLSMSFSNINYYVDVPMELKQQGVLEDRLQLLVNITGAFRPGVLTALVGVSGAGKTTLMDVLAGRKTGGVIEGSINISGYPKNQETFARISGYCEQNDIHSPCLTVLESLLFSAWLRLPQDVDLETQKAFVEEVMELVELTPLSGALVGLPGVDGLSTEQRKRLTIAIELVANPSIVFMDEPTSGLDARAAAIVMRTVRNIVNTGRTIVCTIHQPSVDIFESFDERGGEVIYAGPLGPNSCKLIEYFEAVEGVAKIRPRYNPAAWMLEVTSSSEENRLGVDFAEIYRRSNLFQRNKELVESLGKPNRESKDLNFPTKYSQSFFDQFLACLWKQNLSYWRNPQYTAVRFFYTLIISLMLGTICWKFGSKRDTQQEIFNAMGSIYAAVLFLGVTNGAAVQPVVSVERFVSYRERAAGMYSALPFAFAQVAIELPYVFAQTLIYCTIFYSLAAFEWTASKFIWYTFFMYFTVLYFTFFGMMTTAVTPNHNVAAIIAAPFYMLWNLFCGLMIPHKVMKQYFVAPLGCVWLGDLGRDLEKEREREKMCEISNQHFPLLLQRIPIWWRWYYWANPIAWSLYGLLASQYGDSNQLVKLSDGVHSMSTGLLVKEVFGFRHDFLGIAAFMVVFFCMFFAVIFAYAIKSLNFQKR</sequence>
<feature type="transmembrane region" description="Helical" evidence="10">
    <location>
        <begin position="804"/>
        <end position="828"/>
    </location>
</feature>
<evidence type="ECO:0000256" key="7">
    <source>
        <dbReference type="ARBA" id="ARBA00022840"/>
    </source>
</evidence>
<dbReference type="Proteomes" id="UP000306102">
    <property type="component" value="Unassembled WGS sequence"/>
</dbReference>
<feature type="transmembrane region" description="Helical" evidence="10">
    <location>
        <begin position="610"/>
        <end position="629"/>
    </location>
</feature>
<evidence type="ECO:0000256" key="4">
    <source>
        <dbReference type="ARBA" id="ARBA00022692"/>
    </source>
</evidence>
<evidence type="ECO:0000256" key="8">
    <source>
        <dbReference type="ARBA" id="ARBA00022989"/>
    </source>
</evidence>
<feature type="transmembrane region" description="Helical" evidence="10">
    <location>
        <begin position="1322"/>
        <end position="1338"/>
    </location>
</feature>
<evidence type="ECO:0000256" key="3">
    <source>
        <dbReference type="ARBA" id="ARBA00022448"/>
    </source>
</evidence>
<name>A0A4S4ECA9_CAMSN</name>
<dbReference type="InterPro" id="IPR003439">
    <property type="entry name" value="ABC_transporter-like_ATP-bd"/>
</dbReference>
<dbReference type="CDD" id="cd03232">
    <property type="entry name" value="ABCG_PDR_domain2"/>
    <property type="match status" value="1"/>
</dbReference>
<dbReference type="InterPro" id="IPR029481">
    <property type="entry name" value="ABC_trans_N"/>
</dbReference>
<feature type="transmembrane region" description="Helical" evidence="10">
    <location>
        <begin position="577"/>
        <end position="598"/>
    </location>
</feature>
<dbReference type="GO" id="GO:0005524">
    <property type="term" value="F:ATP binding"/>
    <property type="evidence" value="ECO:0007669"/>
    <property type="project" value="UniProtKB-KW"/>
</dbReference>
<evidence type="ECO:0000256" key="9">
    <source>
        <dbReference type="ARBA" id="ARBA00023136"/>
    </source>
</evidence>
<dbReference type="InterPro" id="IPR027417">
    <property type="entry name" value="P-loop_NTPase"/>
</dbReference>
<dbReference type="PROSITE" id="PS50893">
    <property type="entry name" value="ABC_TRANSPORTER_2"/>
    <property type="match status" value="2"/>
</dbReference>
<dbReference type="SUPFAM" id="SSF52540">
    <property type="entry name" value="P-loop containing nucleoside triphosphate hydrolases"/>
    <property type="match status" value="2"/>
</dbReference>
<feature type="transmembrane region" description="Helical" evidence="10">
    <location>
        <begin position="661"/>
        <end position="684"/>
    </location>
</feature>
<dbReference type="GO" id="GO:0005886">
    <property type="term" value="C:plasma membrane"/>
    <property type="evidence" value="ECO:0007669"/>
    <property type="project" value="UniProtKB-ARBA"/>
</dbReference>
<proteinExistence type="inferred from homology"/>
<dbReference type="InterPro" id="IPR043926">
    <property type="entry name" value="ABCG_dom"/>
</dbReference>
<organism evidence="12 13">
    <name type="scientific">Camellia sinensis var. sinensis</name>
    <name type="common">China tea</name>
    <dbReference type="NCBI Taxonomy" id="542762"/>
    <lineage>
        <taxon>Eukaryota</taxon>
        <taxon>Viridiplantae</taxon>
        <taxon>Streptophyta</taxon>
        <taxon>Embryophyta</taxon>
        <taxon>Tracheophyta</taxon>
        <taxon>Spermatophyta</taxon>
        <taxon>Magnoliopsida</taxon>
        <taxon>eudicotyledons</taxon>
        <taxon>Gunneridae</taxon>
        <taxon>Pentapetalae</taxon>
        <taxon>asterids</taxon>
        <taxon>Ericales</taxon>
        <taxon>Theaceae</taxon>
        <taxon>Camellia</taxon>
    </lineage>
</organism>